<dbReference type="Proteomes" id="UP000557717">
    <property type="component" value="Unassembled WGS sequence"/>
</dbReference>
<evidence type="ECO:0008006" key="5">
    <source>
        <dbReference type="Google" id="ProtNLM"/>
    </source>
</evidence>
<dbReference type="InterPro" id="IPR021747">
    <property type="entry name" value="DUF3313"/>
</dbReference>
<keyword evidence="4" id="KW-1185">Reference proteome</keyword>
<dbReference type="PROSITE" id="PS51257">
    <property type="entry name" value="PROKAR_LIPOPROTEIN"/>
    <property type="match status" value="1"/>
</dbReference>
<dbReference type="Pfam" id="PF11769">
    <property type="entry name" value="DUF3313"/>
    <property type="match status" value="1"/>
</dbReference>
<dbReference type="AlphaFoldDB" id="A0A840UW37"/>
<keyword evidence="2" id="KW-0732">Signal</keyword>
<evidence type="ECO:0000313" key="3">
    <source>
        <dbReference type="EMBL" id="MBB5350387.1"/>
    </source>
</evidence>
<reference evidence="3 4" key="1">
    <citation type="submission" date="2020-08" db="EMBL/GenBank/DDBJ databases">
        <title>Genomic Encyclopedia of Type Strains, Phase IV (KMG-IV): sequencing the most valuable type-strain genomes for metagenomic binning, comparative biology and taxonomic classification.</title>
        <authorList>
            <person name="Goeker M."/>
        </authorList>
    </citation>
    <scope>NUCLEOTIDE SEQUENCE [LARGE SCALE GENOMIC DNA]</scope>
    <source>
        <strain evidence="3 4">YC6886</strain>
    </source>
</reference>
<organism evidence="3 4">
    <name type="scientific">Haloferula luteola</name>
    <dbReference type="NCBI Taxonomy" id="595692"/>
    <lineage>
        <taxon>Bacteria</taxon>
        <taxon>Pseudomonadati</taxon>
        <taxon>Verrucomicrobiota</taxon>
        <taxon>Verrucomicrobiia</taxon>
        <taxon>Verrucomicrobiales</taxon>
        <taxon>Verrucomicrobiaceae</taxon>
        <taxon>Haloferula</taxon>
    </lineage>
</organism>
<feature type="region of interest" description="Disordered" evidence="1">
    <location>
        <begin position="82"/>
        <end position="111"/>
    </location>
</feature>
<feature type="chain" id="PRO_5032921873" description="Lipoprotein" evidence="2">
    <location>
        <begin position="27"/>
        <end position="177"/>
    </location>
</feature>
<protein>
    <recommendedName>
        <fullName evidence="5">Lipoprotein</fullName>
    </recommendedName>
</protein>
<proteinExistence type="predicted"/>
<name>A0A840UW37_9BACT</name>
<evidence type="ECO:0000256" key="1">
    <source>
        <dbReference type="SAM" id="MobiDB-lite"/>
    </source>
</evidence>
<feature type="signal peptide" evidence="2">
    <location>
        <begin position="1"/>
        <end position="26"/>
    </location>
</feature>
<evidence type="ECO:0000256" key="2">
    <source>
        <dbReference type="SAM" id="SignalP"/>
    </source>
</evidence>
<sequence length="177" mass="18993">MKRRKLLAACLLSSLAAVTSSCSVSPATPPVTHYDSMVIEPIQTSLRPGSSPAMAEHLAADYQSALRTAFYKRYRLTGTPGPSTLHLRARLDDGSGSPPRTFARPKRSMQGTLGADAAHVAALRLEAEIVAPNGKVMARSHGHHLGSSGQIRATSHWMIPRSLAETDAQYLAEKLSH</sequence>
<gene>
    <name evidence="3" type="ORF">HNR46_000611</name>
</gene>
<evidence type="ECO:0000313" key="4">
    <source>
        <dbReference type="Proteomes" id="UP000557717"/>
    </source>
</evidence>
<dbReference type="RefSeq" id="WP_184015634.1">
    <property type="nucleotide sequence ID" value="NZ_JACHFD010000002.1"/>
</dbReference>
<comment type="caution">
    <text evidence="3">The sequence shown here is derived from an EMBL/GenBank/DDBJ whole genome shotgun (WGS) entry which is preliminary data.</text>
</comment>
<dbReference type="EMBL" id="JACHFD010000002">
    <property type="protein sequence ID" value="MBB5350387.1"/>
    <property type="molecule type" value="Genomic_DNA"/>
</dbReference>
<accession>A0A840UW37</accession>